<dbReference type="Gene3D" id="2.60.120.10">
    <property type="entry name" value="Jelly Rolls"/>
    <property type="match status" value="1"/>
</dbReference>
<dbReference type="InterPro" id="IPR013096">
    <property type="entry name" value="Cupin_2"/>
</dbReference>
<dbReference type="RefSeq" id="WP_338250626.1">
    <property type="nucleotide sequence ID" value="NZ_BSRI01000001.1"/>
</dbReference>
<keyword evidence="3" id="KW-1185">Reference proteome</keyword>
<proteinExistence type="predicted"/>
<dbReference type="SUPFAM" id="SSF51182">
    <property type="entry name" value="RmlC-like cupins"/>
    <property type="match status" value="1"/>
</dbReference>
<gene>
    <name evidence="2" type="ORF">KDH_27180</name>
</gene>
<dbReference type="PANTHER" id="PTHR36440:SF1">
    <property type="entry name" value="PUTATIVE (AFU_ORTHOLOGUE AFUA_8G07350)-RELATED"/>
    <property type="match status" value="1"/>
</dbReference>
<dbReference type="PANTHER" id="PTHR36440">
    <property type="entry name" value="PUTATIVE (AFU_ORTHOLOGUE AFUA_8G07350)-RELATED"/>
    <property type="match status" value="1"/>
</dbReference>
<comment type="caution">
    <text evidence="2">The sequence shown here is derived from an EMBL/GenBank/DDBJ whole genome shotgun (WGS) entry which is preliminary data.</text>
</comment>
<name>A0ABQ6FNS3_9CHLR</name>
<dbReference type="Proteomes" id="UP001344906">
    <property type="component" value="Unassembled WGS sequence"/>
</dbReference>
<dbReference type="InterPro" id="IPR014710">
    <property type="entry name" value="RmlC-like_jellyroll"/>
</dbReference>
<dbReference type="Pfam" id="PF07883">
    <property type="entry name" value="Cupin_2"/>
    <property type="match status" value="1"/>
</dbReference>
<evidence type="ECO:0000259" key="1">
    <source>
        <dbReference type="Pfam" id="PF07883"/>
    </source>
</evidence>
<protein>
    <submittedName>
        <fullName evidence="2">Cupin</fullName>
    </submittedName>
</protein>
<dbReference type="InterPro" id="IPR011051">
    <property type="entry name" value="RmlC_Cupin_sf"/>
</dbReference>
<accession>A0ABQ6FNS3</accession>
<reference evidence="2 3" key="1">
    <citation type="submission" date="2023-02" db="EMBL/GenBank/DDBJ databases">
        <title>Dictyobacter halimunensis sp. nov., a new member of the class Ktedonobacteria from forest soil in a geothermal area.</title>
        <authorList>
            <person name="Rachmania M.K."/>
            <person name="Ningsih F."/>
            <person name="Sakai Y."/>
            <person name="Yabe S."/>
            <person name="Yokota A."/>
            <person name="Sjamsuridzal W."/>
        </authorList>
    </citation>
    <scope>NUCLEOTIDE SEQUENCE [LARGE SCALE GENOMIC DNA]</scope>
    <source>
        <strain evidence="2 3">S3.2.2.5</strain>
    </source>
</reference>
<dbReference type="EMBL" id="BSRI01000001">
    <property type="protein sequence ID" value="GLV55874.1"/>
    <property type="molecule type" value="Genomic_DNA"/>
</dbReference>
<sequence length="140" mass="15963">MWFHLNHTVAALSIMRTTMGADLEGARPHTYHQSAELFYLLDGQLQLLARDQVIIASKGYRVVIPPDMAHAFATPPGHAADFPIAQAPGLPRFEYFRLVERLKQGEATLSELLASQELYDNHFLKSRTWHVVRKQAHHHE</sequence>
<organism evidence="2 3">
    <name type="scientific">Dictyobacter halimunensis</name>
    <dbReference type="NCBI Taxonomy" id="3026934"/>
    <lineage>
        <taxon>Bacteria</taxon>
        <taxon>Bacillati</taxon>
        <taxon>Chloroflexota</taxon>
        <taxon>Ktedonobacteria</taxon>
        <taxon>Ktedonobacterales</taxon>
        <taxon>Dictyobacteraceae</taxon>
        <taxon>Dictyobacter</taxon>
    </lineage>
</organism>
<evidence type="ECO:0000313" key="2">
    <source>
        <dbReference type="EMBL" id="GLV55874.1"/>
    </source>
</evidence>
<dbReference type="InterPro" id="IPR053146">
    <property type="entry name" value="QDO-like"/>
</dbReference>
<evidence type="ECO:0000313" key="3">
    <source>
        <dbReference type="Proteomes" id="UP001344906"/>
    </source>
</evidence>
<feature type="domain" description="Cupin type-2" evidence="1">
    <location>
        <begin position="26"/>
        <end position="74"/>
    </location>
</feature>